<evidence type="ECO:0000256" key="2">
    <source>
        <dbReference type="ARBA" id="ARBA00022679"/>
    </source>
</evidence>
<dbReference type="SUPFAM" id="SSF53335">
    <property type="entry name" value="S-adenosyl-L-methionine-dependent methyltransferases"/>
    <property type="match status" value="1"/>
</dbReference>
<dbReference type="KEGG" id="dfl:DFE_0570"/>
<keyword evidence="5" id="KW-1185">Reference proteome</keyword>
<evidence type="ECO:0000259" key="3">
    <source>
        <dbReference type="Pfam" id="PF13649"/>
    </source>
</evidence>
<dbReference type="AlphaFoldDB" id="A0A2Z6AVS9"/>
<dbReference type="GO" id="GO:0008168">
    <property type="term" value="F:methyltransferase activity"/>
    <property type="evidence" value="ECO:0007669"/>
    <property type="project" value="UniProtKB-KW"/>
</dbReference>
<proteinExistence type="predicted"/>
<dbReference type="Gene3D" id="3.40.50.150">
    <property type="entry name" value="Vaccinia Virus protein VP39"/>
    <property type="match status" value="1"/>
</dbReference>
<dbReference type="PANTHER" id="PTHR43861">
    <property type="entry name" value="TRANS-ACONITATE 2-METHYLTRANSFERASE-RELATED"/>
    <property type="match status" value="1"/>
</dbReference>
<dbReference type="Pfam" id="PF13649">
    <property type="entry name" value="Methyltransf_25"/>
    <property type="match status" value="1"/>
</dbReference>
<dbReference type="InterPro" id="IPR029063">
    <property type="entry name" value="SAM-dependent_MTases_sf"/>
</dbReference>
<name>A0A2Z6AVS9_9BACT</name>
<organism evidence="4 5">
    <name type="scientific">Desulfovibrio ferrophilus</name>
    <dbReference type="NCBI Taxonomy" id="241368"/>
    <lineage>
        <taxon>Bacteria</taxon>
        <taxon>Pseudomonadati</taxon>
        <taxon>Thermodesulfobacteriota</taxon>
        <taxon>Desulfovibrionia</taxon>
        <taxon>Desulfovibrionales</taxon>
        <taxon>Desulfovibrionaceae</taxon>
        <taxon>Desulfovibrio</taxon>
    </lineage>
</organism>
<protein>
    <submittedName>
        <fullName evidence="4">SAM-dependent methlyltransferase</fullName>
    </submittedName>
</protein>
<evidence type="ECO:0000313" key="4">
    <source>
        <dbReference type="EMBL" id="BBD07296.1"/>
    </source>
</evidence>
<dbReference type="EMBL" id="AP017378">
    <property type="protein sequence ID" value="BBD07296.1"/>
    <property type="molecule type" value="Genomic_DNA"/>
</dbReference>
<dbReference type="PANTHER" id="PTHR43861:SF1">
    <property type="entry name" value="TRANS-ACONITATE 2-METHYLTRANSFERASE"/>
    <property type="match status" value="1"/>
</dbReference>
<dbReference type="RefSeq" id="WP_126376434.1">
    <property type="nucleotide sequence ID" value="NZ_AP017378.1"/>
</dbReference>
<keyword evidence="1" id="KW-0489">Methyltransferase</keyword>
<dbReference type="GO" id="GO:0032259">
    <property type="term" value="P:methylation"/>
    <property type="evidence" value="ECO:0007669"/>
    <property type="project" value="UniProtKB-KW"/>
</dbReference>
<keyword evidence="2 4" id="KW-0808">Transferase</keyword>
<sequence length="253" mass="28702">MQEERLIELLVNLHDGLSRLGPGNAPSTLRALRMCRELPATPDILDVGCGSGSQTLVLASATQGRITATDLFPSFFQTHLEKVARKEGLDERIRTVQADMNDLPFDEESFDLVWSEGAVYIMGFDNGLTKWRPLVRPGGYLVVSEASWFTDNPPDELWKFWTAHYPGMRSVQANHEAAQSLGWTSIGHFHLPVEAWTIDYYGPLRERLPIFRAANANDADAQAVADMTEYEMYLMDTYSEHFGYEFHILRRND</sequence>
<dbReference type="CDD" id="cd02440">
    <property type="entry name" value="AdoMet_MTases"/>
    <property type="match status" value="1"/>
</dbReference>
<feature type="domain" description="Methyltransferase" evidence="3">
    <location>
        <begin position="44"/>
        <end position="139"/>
    </location>
</feature>
<dbReference type="InterPro" id="IPR041698">
    <property type="entry name" value="Methyltransf_25"/>
</dbReference>
<accession>A0A2Z6AVS9</accession>
<evidence type="ECO:0000256" key="1">
    <source>
        <dbReference type="ARBA" id="ARBA00022603"/>
    </source>
</evidence>
<reference evidence="4 5" key="1">
    <citation type="journal article" date="2018" name="Sci. Adv.">
        <title>Multi-heme cytochromes provide a pathway for survival in energy-limited environments.</title>
        <authorList>
            <person name="Deng X."/>
            <person name="Dohmae N."/>
            <person name="Nealson K.H."/>
            <person name="Hashimoto K."/>
            <person name="Okamoto A."/>
        </authorList>
    </citation>
    <scope>NUCLEOTIDE SEQUENCE [LARGE SCALE GENOMIC DNA]</scope>
    <source>
        <strain evidence="4 5">IS5</strain>
    </source>
</reference>
<dbReference type="Proteomes" id="UP000269883">
    <property type="component" value="Chromosome"/>
</dbReference>
<gene>
    <name evidence="4" type="ORF">DFE_0570</name>
</gene>
<evidence type="ECO:0000313" key="5">
    <source>
        <dbReference type="Proteomes" id="UP000269883"/>
    </source>
</evidence>
<dbReference type="OrthoDB" id="9811000at2"/>